<sequence length="310" mass="34370">MKITIFGGGGFIGSWIVDRLLEDGHSLRIFERPRVPPFRQFSRDESVEWIAGDMTSAHDVGSAIDGADVVLHLVSTTLPKGSNDDPIYDVQSNLVGTLQLLNVMVAKSIKRIVFISSGGTVYGTPVYLPVDEKHPTEPRVSYGITKLAIEKYLLLYQHLYGMKVTILRVANPFGVRQRVETAQGVVGVFLSNALQKRAVEIWGDGSITRDYLYVTDVADAFARALVYEGPESVFNISSGVGTSINEIVAILERVLDRPVVRSYLPGRPFDVPTSVLDNSLARRELQWHPRVGLEEGIIETANWMRKMLNA</sequence>
<protein>
    <submittedName>
        <fullName evidence="4">NAD-dependent epimerase/dehydratase family protein</fullName>
    </submittedName>
</protein>
<evidence type="ECO:0000256" key="1">
    <source>
        <dbReference type="ARBA" id="ARBA00005125"/>
    </source>
</evidence>
<dbReference type="InterPro" id="IPR001509">
    <property type="entry name" value="Epimerase_deHydtase"/>
</dbReference>
<dbReference type="PANTHER" id="PTHR43000">
    <property type="entry name" value="DTDP-D-GLUCOSE 4,6-DEHYDRATASE-RELATED"/>
    <property type="match status" value="1"/>
</dbReference>
<comment type="pathway">
    <text evidence="1">Bacterial outer membrane biogenesis; LPS O-antigen biosynthesis.</text>
</comment>
<reference evidence="4 5" key="1">
    <citation type="submission" date="2024-03" db="EMBL/GenBank/DDBJ databases">
        <title>Novel species of the genus Variovorax.</title>
        <authorList>
            <person name="Liu Q."/>
            <person name="Xin Y.-H."/>
        </authorList>
    </citation>
    <scope>NUCLEOTIDE SEQUENCE [LARGE SCALE GENOMIC DNA]</scope>
    <source>
        <strain evidence="4 5">KACC 18501</strain>
    </source>
</reference>
<evidence type="ECO:0000313" key="5">
    <source>
        <dbReference type="Proteomes" id="UP001363010"/>
    </source>
</evidence>
<dbReference type="InterPro" id="IPR036291">
    <property type="entry name" value="NAD(P)-bd_dom_sf"/>
</dbReference>
<organism evidence="4 5">
    <name type="scientific">Variovorax humicola</name>
    <dbReference type="NCBI Taxonomy" id="1769758"/>
    <lineage>
        <taxon>Bacteria</taxon>
        <taxon>Pseudomonadati</taxon>
        <taxon>Pseudomonadota</taxon>
        <taxon>Betaproteobacteria</taxon>
        <taxon>Burkholderiales</taxon>
        <taxon>Comamonadaceae</taxon>
        <taxon>Variovorax</taxon>
    </lineage>
</organism>
<proteinExistence type="inferred from homology"/>
<dbReference type="EMBL" id="JBBKZV010000011">
    <property type="protein sequence ID" value="MEJ8823995.1"/>
    <property type="molecule type" value="Genomic_DNA"/>
</dbReference>
<feature type="domain" description="NAD-dependent epimerase/dehydratase" evidence="3">
    <location>
        <begin position="3"/>
        <end position="236"/>
    </location>
</feature>
<dbReference type="RefSeq" id="WP_340365032.1">
    <property type="nucleotide sequence ID" value="NZ_JBBKZV010000011.1"/>
</dbReference>
<dbReference type="SUPFAM" id="SSF51735">
    <property type="entry name" value="NAD(P)-binding Rossmann-fold domains"/>
    <property type="match status" value="1"/>
</dbReference>
<evidence type="ECO:0000256" key="2">
    <source>
        <dbReference type="ARBA" id="ARBA00007637"/>
    </source>
</evidence>
<evidence type="ECO:0000313" key="4">
    <source>
        <dbReference type="EMBL" id="MEJ8823995.1"/>
    </source>
</evidence>
<keyword evidence="5" id="KW-1185">Reference proteome</keyword>
<dbReference type="Proteomes" id="UP001363010">
    <property type="component" value="Unassembled WGS sequence"/>
</dbReference>
<accession>A0ABU8W280</accession>
<dbReference type="Pfam" id="PF01370">
    <property type="entry name" value="Epimerase"/>
    <property type="match status" value="1"/>
</dbReference>
<comment type="similarity">
    <text evidence="2">Belongs to the NAD(P)-dependent epimerase/dehydratase family.</text>
</comment>
<evidence type="ECO:0000259" key="3">
    <source>
        <dbReference type="Pfam" id="PF01370"/>
    </source>
</evidence>
<name>A0ABU8W280_9BURK</name>
<comment type="caution">
    <text evidence="4">The sequence shown here is derived from an EMBL/GenBank/DDBJ whole genome shotgun (WGS) entry which is preliminary data.</text>
</comment>
<gene>
    <name evidence="4" type="ORF">WKW80_18515</name>
</gene>
<dbReference type="Gene3D" id="3.40.50.720">
    <property type="entry name" value="NAD(P)-binding Rossmann-like Domain"/>
    <property type="match status" value="1"/>
</dbReference>